<keyword evidence="2" id="KW-1185">Reference proteome</keyword>
<evidence type="ECO:0000313" key="2">
    <source>
        <dbReference type="Proteomes" id="UP000585474"/>
    </source>
</evidence>
<proteinExistence type="predicted"/>
<dbReference type="Proteomes" id="UP000585474">
    <property type="component" value="Unassembled WGS sequence"/>
</dbReference>
<evidence type="ECO:0000313" key="1">
    <source>
        <dbReference type="EMBL" id="GFS38839.1"/>
    </source>
</evidence>
<protein>
    <submittedName>
        <fullName evidence="1">Uncharacterized protein</fullName>
    </submittedName>
</protein>
<dbReference type="EMBL" id="BJWL01000318">
    <property type="protein sequence ID" value="GFS38839.1"/>
    <property type="molecule type" value="Genomic_DNA"/>
</dbReference>
<accession>A0A7J0DQ50</accession>
<sequence>MNTARALWAIGMGKTIDFPRIMFLSLCVTHKALEKRGLVPFTWFLTKLFKRNGVHIPLDITRTEPKGAIDRSLFSRSKGQRKKRKLEEGADDESSMGIAELKEAIMNLGREMSTQMTKFRTEVNAHLTSLEEESRRHMTMLQNMKGMLIRMETEDDKDDDEED</sequence>
<name>A0A7J0DQ50_9ERIC</name>
<gene>
    <name evidence="1" type="ORF">Acr_00g0059750</name>
</gene>
<comment type="caution">
    <text evidence="1">The sequence shown here is derived from an EMBL/GenBank/DDBJ whole genome shotgun (WGS) entry which is preliminary data.</text>
</comment>
<organism evidence="1 2">
    <name type="scientific">Actinidia rufa</name>
    <dbReference type="NCBI Taxonomy" id="165716"/>
    <lineage>
        <taxon>Eukaryota</taxon>
        <taxon>Viridiplantae</taxon>
        <taxon>Streptophyta</taxon>
        <taxon>Embryophyta</taxon>
        <taxon>Tracheophyta</taxon>
        <taxon>Spermatophyta</taxon>
        <taxon>Magnoliopsida</taxon>
        <taxon>eudicotyledons</taxon>
        <taxon>Gunneridae</taxon>
        <taxon>Pentapetalae</taxon>
        <taxon>asterids</taxon>
        <taxon>Ericales</taxon>
        <taxon>Actinidiaceae</taxon>
        <taxon>Actinidia</taxon>
    </lineage>
</organism>
<reference evidence="2" key="1">
    <citation type="submission" date="2019-07" db="EMBL/GenBank/DDBJ databases">
        <title>De Novo Assembly of kiwifruit Actinidia rufa.</title>
        <authorList>
            <person name="Sugita-Konishi S."/>
            <person name="Sato K."/>
            <person name="Mori E."/>
            <person name="Abe Y."/>
            <person name="Kisaki G."/>
            <person name="Hamano K."/>
            <person name="Suezawa K."/>
            <person name="Otani M."/>
            <person name="Fukuda T."/>
            <person name="Manabe T."/>
            <person name="Gomi K."/>
            <person name="Tabuchi M."/>
            <person name="Akimitsu K."/>
            <person name="Kataoka I."/>
        </authorList>
    </citation>
    <scope>NUCLEOTIDE SEQUENCE [LARGE SCALE GENOMIC DNA]</scope>
    <source>
        <strain evidence="2">cv. Fuchu</strain>
    </source>
</reference>
<dbReference type="AlphaFoldDB" id="A0A7J0DQ50"/>